<evidence type="ECO:0000259" key="2">
    <source>
        <dbReference type="PROSITE" id="PS51787"/>
    </source>
</evidence>
<dbReference type="SUPFAM" id="SSF88697">
    <property type="entry name" value="PUA domain-like"/>
    <property type="match status" value="1"/>
</dbReference>
<evidence type="ECO:0000256" key="1">
    <source>
        <dbReference type="SAM" id="Coils"/>
    </source>
</evidence>
<dbReference type="EMBL" id="CP136594">
    <property type="protein sequence ID" value="WOE75649.1"/>
    <property type="molecule type" value="Genomic_DNA"/>
</dbReference>
<name>A0AA97I0G4_9SPHN</name>
<accession>A0AA97I0G4</accession>
<dbReference type="PANTHER" id="PTHR46732">
    <property type="entry name" value="ATP-DEPENDENT PROTEASE LA (LON) DOMAIN PROTEIN"/>
    <property type="match status" value="1"/>
</dbReference>
<dbReference type="InterPro" id="IPR003111">
    <property type="entry name" value="Lon_prtase_N"/>
</dbReference>
<reference evidence="3 4" key="1">
    <citation type="submission" date="2023-10" db="EMBL/GenBank/DDBJ databases">
        <title>Complete genome sequence of a Sphingomonadaceae bacterium.</title>
        <authorList>
            <person name="Yan C."/>
        </authorList>
    </citation>
    <scope>NUCLEOTIDE SEQUENCE [LARGE SCALE GENOMIC DNA]</scope>
    <source>
        <strain evidence="3 4">SCSIO 66989</strain>
    </source>
</reference>
<dbReference type="RefSeq" id="WP_317082736.1">
    <property type="nucleotide sequence ID" value="NZ_CP136594.1"/>
</dbReference>
<feature type="coiled-coil region" evidence="1">
    <location>
        <begin position="108"/>
        <end position="135"/>
    </location>
</feature>
<dbReference type="Gene3D" id="2.30.130.40">
    <property type="entry name" value="LON domain-like"/>
    <property type="match status" value="1"/>
</dbReference>
<evidence type="ECO:0000313" key="3">
    <source>
        <dbReference type="EMBL" id="WOE75649.1"/>
    </source>
</evidence>
<sequence length="209" mass="23469">MTQMTAQRITIFPLPGVILFPGLQLPLHMFEPRYKAMVSDAMARDRQIGMIQPREPEQEGQPPALFDMGCLGRIADVEALDDGRYNVLLDGIARFRLVRELDVTTPFRQVEGELIEEVEEALAAAERAALEQEAKRFANAQGYSVDWDSVARLDDVSMVNGVAQIAPFDSAAKQALLEAETLSQRTELLIQLMQFFGRRDRDEDSVTLQ</sequence>
<dbReference type="InterPro" id="IPR046336">
    <property type="entry name" value="Lon_prtase_N_sf"/>
</dbReference>
<dbReference type="SMART" id="SM00464">
    <property type="entry name" value="LON"/>
    <property type="match status" value="1"/>
</dbReference>
<dbReference type="Proteomes" id="UP001302429">
    <property type="component" value="Chromosome"/>
</dbReference>
<dbReference type="InterPro" id="IPR015947">
    <property type="entry name" value="PUA-like_sf"/>
</dbReference>
<evidence type="ECO:0000313" key="4">
    <source>
        <dbReference type="Proteomes" id="UP001302429"/>
    </source>
</evidence>
<dbReference type="AlphaFoldDB" id="A0AA97I0G4"/>
<keyword evidence="1" id="KW-0175">Coiled coil</keyword>
<proteinExistence type="predicted"/>
<dbReference type="KEGG" id="acoa:RB602_02740"/>
<feature type="domain" description="Lon N-terminal" evidence="2">
    <location>
        <begin position="9"/>
        <end position="197"/>
    </location>
</feature>
<dbReference type="Pfam" id="PF02190">
    <property type="entry name" value="LON_substr_bdg"/>
    <property type="match status" value="1"/>
</dbReference>
<dbReference type="PANTHER" id="PTHR46732:SF8">
    <property type="entry name" value="ATP-DEPENDENT PROTEASE LA (LON) DOMAIN PROTEIN"/>
    <property type="match status" value="1"/>
</dbReference>
<dbReference type="PROSITE" id="PS51787">
    <property type="entry name" value="LON_N"/>
    <property type="match status" value="1"/>
</dbReference>
<keyword evidence="4" id="KW-1185">Reference proteome</keyword>
<organism evidence="3 4">
    <name type="scientific">Alterisphingorhabdus coralli</name>
    <dbReference type="NCBI Taxonomy" id="3071408"/>
    <lineage>
        <taxon>Bacteria</taxon>
        <taxon>Pseudomonadati</taxon>
        <taxon>Pseudomonadota</taxon>
        <taxon>Alphaproteobacteria</taxon>
        <taxon>Sphingomonadales</taxon>
        <taxon>Sphingomonadaceae</taxon>
        <taxon>Alterisphingorhabdus (ex Yan et al. 2024)</taxon>
    </lineage>
</organism>
<gene>
    <name evidence="3" type="ORF">RB602_02740</name>
</gene>
<protein>
    <submittedName>
        <fullName evidence="3">LON peptidase substrate-binding domain-containing protein</fullName>
    </submittedName>
</protein>